<dbReference type="Pfam" id="PF01212">
    <property type="entry name" value="Beta_elim_lyase"/>
    <property type="match status" value="1"/>
</dbReference>
<dbReference type="SUPFAM" id="SSF53383">
    <property type="entry name" value="PLP-dependent transferases"/>
    <property type="match status" value="1"/>
</dbReference>
<dbReference type="PANTHER" id="PTHR48097:SF9">
    <property type="entry name" value="L-THREONINE ALDOLASE"/>
    <property type="match status" value="1"/>
</dbReference>
<feature type="modified residue" description="N6-(pyridoxal phosphate)lysine" evidence="5">
    <location>
        <position position="170"/>
    </location>
</feature>
<evidence type="ECO:0000313" key="7">
    <source>
        <dbReference type="EMBL" id="GFG40030.1"/>
    </source>
</evidence>
<evidence type="ECO:0000256" key="3">
    <source>
        <dbReference type="ARBA" id="ARBA00022898"/>
    </source>
</evidence>
<dbReference type="GO" id="GO:0006545">
    <property type="term" value="P:glycine biosynthetic process"/>
    <property type="evidence" value="ECO:0007669"/>
    <property type="project" value="TreeGrafter"/>
</dbReference>
<keyword evidence="8" id="KW-1185">Reference proteome</keyword>
<sequence>MRKAMFEATVGDDVYGEDPTVNALEEKAAAMLGKESGLFVPSGTMGNLLASSATEATEVICFQIAGVQIWPLRNKPDGTFDLDEMEEKVRDHEDDHEPKTSLICVENTQNWCGGKVLPLEWLDDLASRAKKLHIPLHMDGARLFNAAVYLKVPASRIVRDFASATFCISKGLGAPVGAILVGDKELIHKQVSTFFLWVGLVLSQSSVYVTWSRRLRKALGGGMRQAGVIAAAGIVALDSMDYWFAGPRLLSSIPNRTQYYEDCTCFSPQLKLWQAIATFGSKIFEVDYGNLHTNILMIRIHSQQITAREFCDRLAMVTEDESAKLGKNTAIIKICPVTKNTVRLVTYYEITDADVEATICKLKFVMQEYESS</sequence>
<dbReference type="OrthoDB" id="10261951at2759"/>
<dbReference type="InParanoid" id="A0A6L2Q7X1"/>
<comment type="caution">
    <text evidence="7">The sequence shown here is derived from an EMBL/GenBank/DDBJ whole genome shotgun (WGS) entry which is preliminary data.</text>
</comment>
<dbReference type="GO" id="GO:0008732">
    <property type="term" value="F:L-allo-threonine aldolase activity"/>
    <property type="evidence" value="ECO:0007669"/>
    <property type="project" value="TreeGrafter"/>
</dbReference>
<dbReference type="GO" id="GO:0005829">
    <property type="term" value="C:cytosol"/>
    <property type="evidence" value="ECO:0007669"/>
    <property type="project" value="TreeGrafter"/>
</dbReference>
<dbReference type="InterPro" id="IPR015422">
    <property type="entry name" value="PyrdxlP-dep_Trfase_small"/>
</dbReference>
<evidence type="ECO:0000256" key="5">
    <source>
        <dbReference type="PIRSR" id="PIRSR017617-1"/>
    </source>
</evidence>
<dbReference type="PANTHER" id="PTHR48097">
    <property type="entry name" value="L-THREONINE ALDOLASE-RELATED"/>
    <property type="match status" value="1"/>
</dbReference>
<gene>
    <name evidence="7" type="ORF">Cfor_02833</name>
</gene>
<organism evidence="7 8">
    <name type="scientific">Coptotermes formosanus</name>
    <name type="common">Formosan subterranean termite</name>
    <dbReference type="NCBI Taxonomy" id="36987"/>
    <lineage>
        <taxon>Eukaryota</taxon>
        <taxon>Metazoa</taxon>
        <taxon>Ecdysozoa</taxon>
        <taxon>Arthropoda</taxon>
        <taxon>Hexapoda</taxon>
        <taxon>Insecta</taxon>
        <taxon>Pterygota</taxon>
        <taxon>Neoptera</taxon>
        <taxon>Polyneoptera</taxon>
        <taxon>Dictyoptera</taxon>
        <taxon>Blattodea</taxon>
        <taxon>Blattoidea</taxon>
        <taxon>Termitoidae</taxon>
        <taxon>Rhinotermitidae</taxon>
        <taxon>Coptotermes</taxon>
    </lineage>
</organism>
<dbReference type="AlphaFoldDB" id="A0A6L2Q7X1"/>
<dbReference type="InterPro" id="IPR015424">
    <property type="entry name" value="PyrdxlP-dep_Trfase"/>
</dbReference>
<keyword evidence="4" id="KW-0456">Lyase</keyword>
<dbReference type="FunCoup" id="A0A6L2Q7X1">
    <property type="interactions" value="103"/>
</dbReference>
<name>A0A6L2Q7X1_COPFO</name>
<dbReference type="InterPro" id="IPR023603">
    <property type="entry name" value="Low_specificity_L-TA-like"/>
</dbReference>
<dbReference type="Gene3D" id="3.40.640.10">
    <property type="entry name" value="Type I PLP-dependent aspartate aminotransferase-like (Major domain)"/>
    <property type="match status" value="1"/>
</dbReference>
<protein>
    <recommendedName>
        <fullName evidence="6">Aromatic amino acid beta-eliminating lyase/threonine aldolase domain-containing protein</fullName>
    </recommendedName>
</protein>
<dbReference type="Proteomes" id="UP000502823">
    <property type="component" value="Unassembled WGS sequence"/>
</dbReference>
<reference evidence="8" key="1">
    <citation type="submission" date="2020-01" db="EMBL/GenBank/DDBJ databases">
        <title>Draft genome sequence of the Termite Coptotermes fromosanus.</title>
        <authorList>
            <person name="Itakura S."/>
            <person name="Yosikawa Y."/>
            <person name="Umezawa K."/>
        </authorList>
    </citation>
    <scope>NUCLEOTIDE SEQUENCE [LARGE SCALE GENOMIC DNA]</scope>
</reference>
<evidence type="ECO:0000313" key="8">
    <source>
        <dbReference type="Proteomes" id="UP000502823"/>
    </source>
</evidence>
<feature type="domain" description="Aromatic amino acid beta-eliminating lyase/threonine aldolase" evidence="6">
    <location>
        <begin position="1"/>
        <end position="241"/>
    </location>
</feature>
<dbReference type="InterPro" id="IPR015421">
    <property type="entry name" value="PyrdxlP-dep_Trfase_major"/>
</dbReference>
<dbReference type="PIRSF" id="PIRSF017617">
    <property type="entry name" value="Thr_aldolase"/>
    <property type="match status" value="1"/>
</dbReference>
<dbReference type="Gene3D" id="3.90.1150.10">
    <property type="entry name" value="Aspartate Aminotransferase, domain 1"/>
    <property type="match status" value="1"/>
</dbReference>
<evidence type="ECO:0000259" key="6">
    <source>
        <dbReference type="Pfam" id="PF01212"/>
    </source>
</evidence>
<dbReference type="InterPro" id="IPR001597">
    <property type="entry name" value="ArAA_b-elim_lyase/Thr_aldolase"/>
</dbReference>
<evidence type="ECO:0000256" key="1">
    <source>
        <dbReference type="ARBA" id="ARBA00001933"/>
    </source>
</evidence>
<evidence type="ECO:0000256" key="2">
    <source>
        <dbReference type="ARBA" id="ARBA00006966"/>
    </source>
</evidence>
<comment type="similarity">
    <text evidence="2">Belongs to the threonine aldolase family.</text>
</comment>
<dbReference type="GO" id="GO:0006567">
    <property type="term" value="P:L-threonine catabolic process"/>
    <property type="evidence" value="ECO:0007669"/>
    <property type="project" value="TreeGrafter"/>
</dbReference>
<dbReference type="FunFam" id="3.40.640.10:FF:000030">
    <property type="entry name" value="Low-specificity L-threonine aldolase"/>
    <property type="match status" value="1"/>
</dbReference>
<keyword evidence="3" id="KW-0663">Pyridoxal phosphate</keyword>
<comment type="cofactor">
    <cofactor evidence="1">
        <name>pyridoxal 5'-phosphate</name>
        <dbReference type="ChEBI" id="CHEBI:597326"/>
    </cofactor>
</comment>
<evidence type="ECO:0000256" key="4">
    <source>
        <dbReference type="ARBA" id="ARBA00023239"/>
    </source>
</evidence>
<proteinExistence type="inferred from homology"/>
<accession>A0A6L2Q7X1</accession>
<dbReference type="EMBL" id="BLKM01001387">
    <property type="protein sequence ID" value="GFG40030.1"/>
    <property type="molecule type" value="Genomic_DNA"/>
</dbReference>